<dbReference type="EMBL" id="FTMS01000013">
    <property type="protein sequence ID" value="SIQ71987.1"/>
    <property type="molecule type" value="Genomic_DNA"/>
</dbReference>
<reference evidence="1 2" key="1">
    <citation type="submission" date="2017-01" db="EMBL/GenBank/DDBJ databases">
        <authorList>
            <person name="Mah S.A."/>
            <person name="Swanson W.J."/>
            <person name="Moy G.W."/>
            <person name="Vacquier V.D."/>
        </authorList>
    </citation>
    <scope>NUCLEOTIDE SEQUENCE [LARGE SCALE GENOMIC DNA]</scope>
    <source>
        <strain evidence="1 2">ASpG1</strain>
    </source>
</reference>
<accession>A0A1N6V2B2</accession>
<keyword evidence="2" id="KW-1185">Reference proteome</keyword>
<gene>
    <name evidence="1" type="ORF">SAMN05920897_113102</name>
</gene>
<sequence>MQAIHQDIDLLGNWEGYYVRGIRIPQNQNRKIRIELHPK</sequence>
<evidence type="ECO:0000313" key="1">
    <source>
        <dbReference type="EMBL" id="SIQ71987.1"/>
    </source>
</evidence>
<protein>
    <submittedName>
        <fullName evidence="1">Uncharacterized protein</fullName>
    </submittedName>
</protein>
<feature type="non-terminal residue" evidence="1">
    <location>
        <position position="39"/>
    </location>
</feature>
<name>A0A1N6V2B2_9SPIO</name>
<evidence type="ECO:0000313" key="2">
    <source>
        <dbReference type="Proteomes" id="UP000186400"/>
    </source>
</evidence>
<organism evidence="1 2">
    <name type="scientific">Alkalispirochaeta americana</name>
    <dbReference type="NCBI Taxonomy" id="159291"/>
    <lineage>
        <taxon>Bacteria</taxon>
        <taxon>Pseudomonadati</taxon>
        <taxon>Spirochaetota</taxon>
        <taxon>Spirochaetia</taxon>
        <taxon>Spirochaetales</taxon>
        <taxon>Spirochaetaceae</taxon>
        <taxon>Alkalispirochaeta</taxon>
    </lineage>
</organism>
<dbReference type="Proteomes" id="UP000186400">
    <property type="component" value="Unassembled WGS sequence"/>
</dbReference>
<dbReference type="AlphaFoldDB" id="A0A1N6V2B2"/>
<proteinExistence type="predicted"/>